<feature type="transmembrane region" description="Helical" evidence="2">
    <location>
        <begin position="106"/>
        <end position="129"/>
    </location>
</feature>
<dbReference type="GO" id="GO:0016020">
    <property type="term" value="C:membrane"/>
    <property type="evidence" value="ECO:0007669"/>
    <property type="project" value="InterPro"/>
</dbReference>
<gene>
    <name evidence="3" type="primary">sdhC</name>
    <name evidence="3" type="ORF">Q31a_37580</name>
</gene>
<keyword evidence="2" id="KW-0472">Membrane</keyword>
<protein>
    <submittedName>
        <fullName evidence="3">Succinate dehydrogenase cytochrome b558 subunit</fullName>
    </submittedName>
</protein>
<proteinExistence type="predicted"/>
<name>A0A518GA20_9BACT</name>
<organism evidence="3 4">
    <name type="scientific">Aureliella helgolandensis</name>
    <dbReference type="NCBI Taxonomy" id="2527968"/>
    <lineage>
        <taxon>Bacteria</taxon>
        <taxon>Pseudomonadati</taxon>
        <taxon>Planctomycetota</taxon>
        <taxon>Planctomycetia</taxon>
        <taxon>Pirellulales</taxon>
        <taxon>Pirellulaceae</taxon>
        <taxon>Aureliella</taxon>
    </lineage>
</organism>
<evidence type="ECO:0000313" key="4">
    <source>
        <dbReference type="Proteomes" id="UP000318017"/>
    </source>
</evidence>
<dbReference type="RefSeq" id="WP_145080490.1">
    <property type="nucleotide sequence ID" value="NZ_CP036298.1"/>
</dbReference>
<evidence type="ECO:0000256" key="2">
    <source>
        <dbReference type="SAM" id="Phobius"/>
    </source>
</evidence>
<dbReference type="AlphaFoldDB" id="A0A518GA20"/>
<sequence>MSATSLDFFSKNEFLIRRLHSLSGLIPVGAYMTVHLLVNASLLNGAGAFQSNVNQIHSLGKLLPMVEWAFIFLPLIFHAVVGVWIIRSGKSNHDNYRYVANWRYTLQRWSGVIAILFIFTHVFHLHGWFHGDWWLTNVAEPLGMANFRAYNAASTLAVAMGGIAWPIFYFLGIVACVFHLANGVWTMGITWGVWISPAAQRRATYLCSAGGLLLLIVGLSALFAVKQIDIEEAKITEDKMYQAEVAAGRIVPNPHKRSEAVELEEADADAAKANSDAESGPADQAVEGE</sequence>
<keyword evidence="2" id="KW-0812">Transmembrane</keyword>
<evidence type="ECO:0000256" key="1">
    <source>
        <dbReference type="SAM" id="MobiDB-lite"/>
    </source>
</evidence>
<dbReference type="InterPro" id="IPR034804">
    <property type="entry name" value="SQR/QFR_C/D"/>
</dbReference>
<dbReference type="EMBL" id="CP036298">
    <property type="protein sequence ID" value="QDV25432.1"/>
    <property type="molecule type" value="Genomic_DNA"/>
</dbReference>
<feature type="transmembrane region" description="Helical" evidence="2">
    <location>
        <begin position="62"/>
        <end position="86"/>
    </location>
</feature>
<dbReference type="Proteomes" id="UP000318017">
    <property type="component" value="Chromosome"/>
</dbReference>
<feature type="transmembrane region" description="Helical" evidence="2">
    <location>
        <begin position="149"/>
        <end position="171"/>
    </location>
</feature>
<keyword evidence="2" id="KW-1133">Transmembrane helix</keyword>
<dbReference type="SUPFAM" id="SSF81343">
    <property type="entry name" value="Fumarate reductase respiratory complex transmembrane subunits"/>
    <property type="match status" value="1"/>
</dbReference>
<dbReference type="CDD" id="cd03497">
    <property type="entry name" value="SQR_TypeB_1_TM"/>
    <property type="match status" value="1"/>
</dbReference>
<reference evidence="3 4" key="1">
    <citation type="submission" date="2019-02" db="EMBL/GenBank/DDBJ databases">
        <title>Deep-cultivation of Planctomycetes and their phenomic and genomic characterization uncovers novel biology.</title>
        <authorList>
            <person name="Wiegand S."/>
            <person name="Jogler M."/>
            <person name="Boedeker C."/>
            <person name="Pinto D."/>
            <person name="Vollmers J."/>
            <person name="Rivas-Marin E."/>
            <person name="Kohn T."/>
            <person name="Peeters S.H."/>
            <person name="Heuer A."/>
            <person name="Rast P."/>
            <person name="Oberbeckmann S."/>
            <person name="Bunk B."/>
            <person name="Jeske O."/>
            <person name="Meyerdierks A."/>
            <person name="Storesund J.E."/>
            <person name="Kallscheuer N."/>
            <person name="Luecker S."/>
            <person name="Lage O.M."/>
            <person name="Pohl T."/>
            <person name="Merkel B.J."/>
            <person name="Hornburger P."/>
            <person name="Mueller R.-W."/>
            <person name="Bruemmer F."/>
            <person name="Labrenz M."/>
            <person name="Spormann A.M."/>
            <person name="Op den Camp H."/>
            <person name="Overmann J."/>
            <person name="Amann R."/>
            <person name="Jetten M.S.M."/>
            <person name="Mascher T."/>
            <person name="Medema M.H."/>
            <person name="Devos D.P."/>
            <person name="Kaster A.-K."/>
            <person name="Ovreas L."/>
            <person name="Rohde M."/>
            <person name="Galperin M.Y."/>
            <person name="Jogler C."/>
        </authorList>
    </citation>
    <scope>NUCLEOTIDE SEQUENCE [LARGE SCALE GENOMIC DNA]</scope>
    <source>
        <strain evidence="3 4">Q31a</strain>
    </source>
</reference>
<dbReference type="KEGG" id="ahel:Q31a_37580"/>
<dbReference type="OrthoDB" id="9789209at2"/>
<feature type="region of interest" description="Disordered" evidence="1">
    <location>
        <begin position="261"/>
        <end position="289"/>
    </location>
</feature>
<keyword evidence="4" id="KW-1185">Reference proteome</keyword>
<feature type="transmembrane region" description="Helical" evidence="2">
    <location>
        <begin position="21"/>
        <end position="42"/>
    </location>
</feature>
<evidence type="ECO:0000313" key="3">
    <source>
        <dbReference type="EMBL" id="QDV25432.1"/>
    </source>
</evidence>
<dbReference type="Gene3D" id="1.20.1300.10">
    <property type="entry name" value="Fumarate reductase/succinate dehydrogenase, transmembrane subunit"/>
    <property type="match status" value="1"/>
</dbReference>
<feature type="transmembrane region" description="Helical" evidence="2">
    <location>
        <begin position="203"/>
        <end position="225"/>
    </location>
</feature>
<accession>A0A518GA20</accession>
<dbReference type="InterPro" id="IPR016002">
    <property type="entry name" value="Succ_DH_cyt_b558_Firmicute"/>
</dbReference>